<comment type="caution">
    <text evidence="7">The sequence shown here is derived from an EMBL/GenBank/DDBJ whole genome shotgun (WGS) entry which is preliminary data.</text>
</comment>
<keyword evidence="8" id="KW-1185">Reference proteome</keyword>
<keyword evidence="4" id="KW-0233">DNA recombination</keyword>
<feature type="domain" description="Resolvase/invertase-type recombinase catalytic" evidence="6">
    <location>
        <begin position="13"/>
        <end position="146"/>
    </location>
</feature>
<dbReference type="EMBL" id="JAUSTQ010000017">
    <property type="protein sequence ID" value="MDQ0160735.1"/>
    <property type="molecule type" value="Genomic_DNA"/>
</dbReference>
<keyword evidence="3" id="KW-0238">DNA-binding</keyword>
<evidence type="ECO:0000256" key="4">
    <source>
        <dbReference type="ARBA" id="ARBA00023172"/>
    </source>
</evidence>
<dbReference type="PANTHER" id="PTHR30461:SF26">
    <property type="entry name" value="RESOLVASE HOMOLOG YNEB"/>
    <property type="match status" value="1"/>
</dbReference>
<evidence type="ECO:0000256" key="3">
    <source>
        <dbReference type="ARBA" id="ARBA00023125"/>
    </source>
</evidence>
<dbReference type="InterPro" id="IPR050639">
    <property type="entry name" value="SSR_resolvase"/>
</dbReference>
<dbReference type="CDD" id="cd03768">
    <property type="entry name" value="SR_ResInv"/>
    <property type="match status" value="1"/>
</dbReference>
<dbReference type="PROSITE" id="PS51736">
    <property type="entry name" value="RECOMBINASES_3"/>
    <property type="match status" value="1"/>
</dbReference>
<dbReference type="PANTHER" id="PTHR30461">
    <property type="entry name" value="DNA-INVERTASE FROM LAMBDOID PROPHAGE"/>
    <property type="match status" value="1"/>
</dbReference>
<evidence type="ECO:0000256" key="2">
    <source>
        <dbReference type="ARBA" id="ARBA00022908"/>
    </source>
</evidence>
<dbReference type="SUPFAM" id="SSF53041">
    <property type="entry name" value="Resolvase-like"/>
    <property type="match status" value="1"/>
</dbReference>
<dbReference type="InterPro" id="IPR036162">
    <property type="entry name" value="Resolvase-like_N_sf"/>
</dbReference>
<proteinExistence type="inferred from homology"/>
<accession>A0ABT9VIE9</accession>
<organism evidence="7 8">
    <name type="scientific">Alkalibacillus salilacus</name>
    <dbReference type="NCBI Taxonomy" id="284582"/>
    <lineage>
        <taxon>Bacteria</taxon>
        <taxon>Bacillati</taxon>
        <taxon>Bacillota</taxon>
        <taxon>Bacilli</taxon>
        <taxon>Bacillales</taxon>
        <taxon>Bacillaceae</taxon>
        <taxon>Alkalibacillus</taxon>
    </lineage>
</organism>
<dbReference type="Proteomes" id="UP001224359">
    <property type="component" value="Unassembled WGS sequence"/>
</dbReference>
<gene>
    <name evidence="7" type="ORF">J2S77_002742</name>
</gene>
<dbReference type="Gene3D" id="3.40.50.1390">
    <property type="entry name" value="Resolvase, N-terminal catalytic domain"/>
    <property type="match status" value="1"/>
</dbReference>
<dbReference type="PROSITE" id="PS00397">
    <property type="entry name" value="RECOMBINASES_1"/>
    <property type="match status" value="1"/>
</dbReference>
<keyword evidence="2" id="KW-0229">DNA integration</keyword>
<evidence type="ECO:0000256" key="5">
    <source>
        <dbReference type="PROSITE-ProRule" id="PRU10137"/>
    </source>
</evidence>
<evidence type="ECO:0000259" key="6">
    <source>
        <dbReference type="PROSITE" id="PS51736"/>
    </source>
</evidence>
<evidence type="ECO:0000313" key="7">
    <source>
        <dbReference type="EMBL" id="MDQ0160735.1"/>
    </source>
</evidence>
<dbReference type="RefSeq" id="WP_306978195.1">
    <property type="nucleotide sequence ID" value="NZ_JAUSTQ010000017.1"/>
</dbReference>
<dbReference type="InterPro" id="IPR006119">
    <property type="entry name" value="Resolv_N"/>
</dbReference>
<evidence type="ECO:0000313" key="8">
    <source>
        <dbReference type="Proteomes" id="UP001224359"/>
    </source>
</evidence>
<dbReference type="InterPro" id="IPR006118">
    <property type="entry name" value="Recombinase_CS"/>
</dbReference>
<evidence type="ECO:0000256" key="1">
    <source>
        <dbReference type="ARBA" id="ARBA00009913"/>
    </source>
</evidence>
<reference evidence="7 8" key="1">
    <citation type="submission" date="2023-07" db="EMBL/GenBank/DDBJ databases">
        <title>Genomic Encyclopedia of Type Strains, Phase IV (KMG-IV): sequencing the most valuable type-strain genomes for metagenomic binning, comparative biology and taxonomic classification.</title>
        <authorList>
            <person name="Goeker M."/>
        </authorList>
    </citation>
    <scope>NUCLEOTIDE SEQUENCE [LARGE SCALE GENOMIC DNA]</scope>
    <source>
        <strain evidence="7 8">DSM 16460</strain>
    </source>
</reference>
<protein>
    <submittedName>
        <fullName evidence="7">DNA invertase Pin-like site-specific DNA recombinase</fullName>
    </submittedName>
</protein>
<dbReference type="Pfam" id="PF00239">
    <property type="entry name" value="Resolvase"/>
    <property type="match status" value="1"/>
</dbReference>
<comment type="similarity">
    <text evidence="1">Belongs to the site-specific recombinase resolvase family.</text>
</comment>
<dbReference type="SMART" id="SM00857">
    <property type="entry name" value="Resolvase"/>
    <property type="match status" value="1"/>
</dbReference>
<name>A0ABT9VIE9_9BACI</name>
<sequence length="205" mass="23843">MNRTHILIGVVIIRIGYIRVSSESQSVDRQKQLLEKVEIDKYYIEKVSGRNRNRDQLNEMIDFVREGDTVVVESISRLARNTKDFLEIVNNLTESGVEVISLKEQIDTSTVQGRFICTIFGALYELERESIKERQREGIETAKIKGIQFGRPPIEVDDKFKREYQKWVSGKQTAAQSFRNLGISKSSFYRKVKEMEDEKQIETTQ</sequence>
<feature type="active site" description="O-(5'-phospho-DNA)-serine intermediate" evidence="5">
    <location>
        <position position="21"/>
    </location>
</feature>